<dbReference type="RefSeq" id="WP_118919660.1">
    <property type="nucleotide sequence ID" value="NZ_QWEG01000003.1"/>
</dbReference>
<proteinExistence type="predicted"/>
<dbReference type="Proteomes" id="UP000284416">
    <property type="component" value="Unassembled WGS sequence"/>
</dbReference>
<keyword evidence="2" id="KW-1185">Reference proteome</keyword>
<dbReference type="EMBL" id="QWEG01000003">
    <property type="protein sequence ID" value="RHW42005.1"/>
    <property type="molecule type" value="Genomic_DNA"/>
</dbReference>
<protein>
    <submittedName>
        <fullName evidence="1">Uncharacterized protein</fullName>
    </submittedName>
</protein>
<name>A0A417YX68_9BACI</name>
<sequence>MEQKELLQALLQAMNEFRAEVNEKLSGLDAKISGMETKIIGMDARVSGIEGGLKDLNQKVDRIERTVNGHTDILHSFKFDVDFLAEKQVKNAMKMNRIEKLLNY</sequence>
<evidence type="ECO:0000313" key="2">
    <source>
        <dbReference type="Proteomes" id="UP000284416"/>
    </source>
</evidence>
<dbReference type="AlphaFoldDB" id="A0A417YX68"/>
<comment type="caution">
    <text evidence="1">The sequence shown here is derived from an EMBL/GenBank/DDBJ whole genome shotgun (WGS) entry which is preliminary data.</text>
</comment>
<dbReference type="Gene3D" id="1.20.5.2280">
    <property type="match status" value="1"/>
</dbReference>
<gene>
    <name evidence="1" type="ORF">D1B31_05005</name>
</gene>
<evidence type="ECO:0000313" key="1">
    <source>
        <dbReference type="EMBL" id="RHW42005.1"/>
    </source>
</evidence>
<organism evidence="1 2">
    <name type="scientific">Neobacillus notoginsengisoli</name>
    <dbReference type="NCBI Taxonomy" id="1578198"/>
    <lineage>
        <taxon>Bacteria</taxon>
        <taxon>Bacillati</taxon>
        <taxon>Bacillota</taxon>
        <taxon>Bacilli</taxon>
        <taxon>Bacillales</taxon>
        <taxon>Bacillaceae</taxon>
        <taxon>Neobacillus</taxon>
    </lineage>
</organism>
<dbReference type="OrthoDB" id="2898081at2"/>
<reference evidence="1 2" key="1">
    <citation type="journal article" date="2017" name="Int. J. Syst. Evol. Microbiol.">
        <title>Bacillus notoginsengisoli sp. nov., a novel bacterium isolated from the rhizosphere of Panax notoginseng.</title>
        <authorList>
            <person name="Zhang M.Y."/>
            <person name="Cheng J."/>
            <person name="Cai Y."/>
            <person name="Zhang T.Y."/>
            <person name="Wu Y.Y."/>
            <person name="Manikprabhu D."/>
            <person name="Li W.J."/>
            <person name="Zhang Y.X."/>
        </authorList>
    </citation>
    <scope>NUCLEOTIDE SEQUENCE [LARGE SCALE GENOMIC DNA]</scope>
    <source>
        <strain evidence="1 2">JCM 30743</strain>
    </source>
</reference>
<accession>A0A417YX68</accession>